<dbReference type="Gene3D" id="3.30.200.20">
    <property type="entry name" value="Phosphorylase Kinase, domain 1"/>
    <property type="match status" value="1"/>
</dbReference>
<evidence type="ECO:0000256" key="7">
    <source>
        <dbReference type="PROSITE-ProRule" id="PRU00339"/>
    </source>
</evidence>
<feature type="repeat" description="WD" evidence="6">
    <location>
        <begin position="669"/>
        <end position="710"/>
    </location>
</feature>
<feature type="repeat" description="WD" evidence="6">
    <location>
        <begin position="501"/>
        <end position="542"/>
    </location>
</feature>
<dbReference type="RefSeq" id="WP_085051655.1">
    <property type="nucleotide sequence ID" value="NZ_LNQR01000034.1"/>
</dbReference>
<feature type="repeat" description="WD" evidence="6">
    <location>
        <begin position="920"/>
        <end position="961"/>
    </location>
</feature>
<dbReference type="GO" id="GO:0004674">
    <property type="term" value="F:protein serine/threonine kinase activity"/>
    <property type="evidence" value="ECO:0007669"/>
    <property type="project" value="UniProtKB-EC"/>
</dbReference>
<keyword evidence="1 6" id="KW-0853">WD repeat</keyword>
<protein>
    <submittedName>
        <fullName evidence="11">WD40 repeat-domain-containing protein</fullName>
        <ecNumber evidence="11">2.7.11.1</ecNumber>
    </submittedName>
</protein>
<dbReference type="InterPro" id="IPR019734">
    <property type="entry name" value="TPR_rpt"/>
</dbReference>
<dbReference type="InterPro" id="IPR015943">
    <property type="entry name" value="WD40/YVTN_repeat-like_dom_sf"/>
</dbReference>
<feature type="region of interest" description="Disordered" evidence="9">
    <location>
        <begin position="232"/>
        <end position="261"/>
    </location>
</feature>
<feature type="repeat" description="WD" evidence="6">
    <location>
        <begin position="1091"/>
        <end position="1132"/>
    </location>
</feature>
<dbReference type="EMBL" id="LNQR01000034">
    <property type="protein sequence ID" value="KWT90923.1"/>
    <property type="molecule type" value="Genomic_DNA"/>
</dbReference>
<evidence type="ECO:0000256" key="3">
    <source>
        <dbReference type="ARBA" id="ARBA00022741"/>
    </source>
</evidence>
<evidence type="ECO:0000256" key="9">
    <source>
        <dbReference type="SAM" id="MobiDB-lite"/>
    </source>
</evidence>
<dbReference type="PANTHER" id="PTHR44019">
    <property type="entry name" value="WD REPEAT-CONTAINING PROTEIN 55"/>
    <property type="match status" value="1"/>
</dbReference>
<comment type="caution">
    <text evidence="11">The sequence shown here is derived from an EMBL/GenBank/DDBJ whole genome shotgun (WGS) entry which is preliminary data.</text>
</comment>
<feature type="repeat" description="WD" evidence="6">
    <location>
        <begin position="1049"/>
        <end position="1090"/>
    </location>
</feature>
<feature type="repeat" description="WD" evidence="6">
    <location>
        <begin position="1133"/>
        <end position="1164"/>
    </location>
</feature>
<dbReference type="SUPFAM" id="SSF50978">
    <property type="entry name" value="WD40 repeat-like"/>
    <property type="match status" value="2"/>
</dbReference>
<keyword evidence="3 8" id="KW-0547">Nucleotide-binding</keyword>
<feature type="repeat" description="TPR" evidence="7">
    <location>
        <begin position="374"/>
        <end position="407"/>
    </location>
</feature>
<dbReference type="CDD" id="cd00200">
    <property type="entry name" value="WD40"/>
    <property type="match status" value="2"/>
</dbReference>
<accession>A0ABR5SI08</accession>
<dbReference type="CDD" id="cd14014">
    <property type="entry name" value="STKc_PknB_like"/>
    <property type="match status" value="1"/>
</dbReference>
<dbReference type="InterPro" id="IPR011009">
    <property type="entry name" value="Kinase-like_dom_sf"/>
</dbReference>
<dbReference type="Pfam" id="PF07719">
    <property type="entry name" value="TPR_2"/>
    <property type="match status" value="1"/>
</dbReference>
<evidence type="ECO:0000256" key="6">
    <source>
        <dbReference type="PROSITE-ProRule" id="PRU00221"/>
    </source>
</evidence>
<dbReference type="InterPro" id="IPR001680">
    <property type="entry name" value="WD40_rpt"/>
</dbReference>
<feature type="repeat" description="WD" evidence="6">
    <location>
        <begin position="627"/>
        <end position="668"/>
    </location>
</feature>
<dbReference type="PANTHER" id="PTHR44019:SF8">
    <property type="entry name" value="POC1 CENTRIOLAR PROTEIN HOMOLOG"/>
    <property type="match status" value="1"/>
</dbReference>
<feature type="repeat" description="WD" evidence="6">
    <location>
        <begin position="543"/>
        <end position="584"/>
    </location>
</feature>
<dbReference type="PROSITE" id="PS00678">
    <property type="entry name" value="WD_REPEATS_1"/>
    <property type="match status" value="7"/>
</dbReference>
<evidence type="ECO:0000256" key="1">
    <source>
        <dbReference type="ARBA" id="ARBA00022574"/>
    </source>
</evidence>
<dbReference type="Gene3D" id="1.10.510.10">
    <property type="entry name" value="Transferase(Phosphotransferase) domain 1"/>
    <property type="match status" value="1"/>
</dbReference>
<gene>
    <name evidence="11" type="ORF">ASN18_1007</name>
</gene>
<dbReference type="Proteomes" id="UP000060487">
    <property type="component" value="Unassembled WGS sequence"/>
</dbReference>
<feature type="compositionally biased region" description="Low complexity" evidence="9">
    <location>
        <begin position="242"/>
        <end position="253"/>
    </location>
</feature>
<dbReference type="EC" id="2.7.11.1" evidence="11"/>
<keyword evidence="11" id="KW-0808">Transferase</keyword>
<dbReference type="InterPro" id="IPR019775">
    <property type="entry name" value="WD40_repeat_CS"/>
</dbReference>
<dbReference type="InterPro" id="IPR008271">
    <property type="entry name" value="Ser/Thr_kinase_AS"/>
</dbReference>
<keyword evidence="12" id="KW-1185">Reference proteome</keyword>
<dbReference type="PROSITE" id="PS50294">
    <property type="entry name" value="WD_REPEATS_REGION"/>
    <property type="match status" value="12"/>
</dbReference>
<feature type="repeat" description="WD" evidence="6">
    <location>
        <begin position="753"/>
        <end position="794"/>
    </location>
</feature>
<evidence type="ECO:0000313" key="12">
    <source>
        <dbReference type="Proteomes" id="UP000060487"/>
    </source>
</evidence>
<dbReference type="SMART" id="SM00028">
    <property type="entry name" value="TPR"/>
    <property type="match status" value="3"/>
</dbReference>
<dbReference type="SMART" id="SM00320">
    <property type="entry name" value="WD40"/>
    <property type="match status" value="14"/>
</dbReference>
<dbReference type="InterPro" id="IPR050505">
    <property type="entry name" value="WDR55/POC1"/>
</dbReference>
<dbReference type="PRINTS" id="PR00320">
    <property type="entry name" value="GPROTEINBRPT"/>
</dbReference>
<organism evidence="11 12">
    <name type="scientific">Candidatus Magnetominusculus xianensis</name>
    <dbReference type="NCBI Taxonomy" id="1748249"/>
    <lineage>
        <taxon>Bacteria</taxon>
        <taxon>Pseudomonadati</taxon>
        <taxon>Nitrospirota</taxon>
        <taxon>Nitrospiria</taxon>
        <taxon>Nitrospirales</taxon>
        <taxon>Nitrospiraceae</taxon>
        <taxon>Candidatus Magnetominusculus</taxon>
    </lineage>
</organism>
<evidence type="ECO:0000256" key="2">
    <source>
        <dbReference type="ARBA" id="ARBA00022737"/>
    </source>
</evidence>
<evidence type="ECO:0000256" key="8">
    <source>
        <dbReference type="PROSITE-ProRule" id="PRU10141"/>
    </source>
</evidence>
<feature type="repeat" description="WD" evidence="6">
    <location>
        <begin position="585"/>
        <end position="626"/>
    </location>
</feature>
<dbReference type="Gene3D" id="1.25.40.10">
    <property type="entry name" value="Tetratricopeptide repeat domain"/>
    <property type="match status" value="1"/>
</dbReference>
<dbReference type="InterPro" id="IPR036322">
    <property type="entry name" value="WD40_repeat_dom_sf"/>
</dbReference>
<dbReference type="PROSITE" id="PS00108">
    <property type="entry name" value="PROTEIN_KINASE_ST"/>
    <property type="match status" value="1"/>
</dbReference>
<evidence type="ECO:0000259" key="10">
    <source>
        <dbReference type="PROSITE" id="PS50011"/>
    </source>
</evidence>
<feature type="binding site" evidence="8">
    <location>
        <position position="105"/>
    </location>
    <ligand>
        <name>ATP</name>
        <dbReference type="ChEBI" id="CHEBI:30616"/>
    </ligand>
</feature>
<feature type="repeat" description="WD" evidence="6">
    <location>
        <begin position="711"/>
        <end position="752"/>
    </location>
</feature>
<feature type="repeat" description="WD" evidence="6">
    <location>
        <begin position="962"/>
        <end position="1003"/>
    </location>
</feature>
<feature type="domain" description="Protein kinase" evidence="10">
    <location>
        <begin position="76"/>
        <end position="351"/>
    </location>
</feature>
<dbReference type="InterPro" id="IPR011990">
    <property type="entry name" value="TPR-like_helical_dom_sf"/>
</dbReference>
<dbReference type="SUPFAM" id="SSF56112">
    <property type="entry name" value="Protein kinase-like (PK-like)"/>
    <property type="match status" value="1"/>
</dbReference>
<dbReference type="PROSITE" id="PS50011">
    <property type="entry name" value="PROTEIN_KINASE_DOM"/>
    <property type="match status" value="1"/>
</dbReference>
<dbReference type="PROSITE" id="PS00107">
    <property type="entry name" value="PROTEIN_KINASE_ATP"/>
    <property type="match status" value="1"/>
</dbReference>
<name>A0ABR5SI08_9BACT</name>
<proteinExistence type="predicted"/>
<dbReference type="Pfam" id="PF00400">
    <property type="entry name" value="WD40"/>
    <property type="match status" value="14"/>
</dbReference>
<evidence type="ECO:0000313" key="11">
    <source>
        <dbReference type="EMBL" id="KWT90923.1"/>
    </source>
</evidence>
<dbReference type="InterPro" id="IPR020472">
    <property type="entry name" value="WD40_PAC1"/>
</dbReference>
<dbReference type="Pfam" id="PF00069">
    <property type="entry name" value="Pkinase"/>
    <property type="match status" value="1"/>
</dbReference>
<dbReference type="PROSITE" id="PS50005">
    <property type="entry name" value="TPR"/>
    <property type="match status" value="1"/>
</dbReference>
<dbReference type="PROSITE" id="PS50082">
    <property type="entry name" value="WD_REPEATS_2"/>
    <property type="match status" value="13"/>
</dbReference>
<keyword evidence="2" id="KW-0677">Repeat</keyword>
<keyword evidence="4 7" id="KW-0802">TPR repeat</keyword>
<evidence type="ECO:0000256" key="4">
    <source>
        <dbReference type="ARBA" id="ARBA00022803"/>
    </source>
</evidence>
<dbReference type="InterPro" id="IPR017441">
    <property type="entry name" value="Protein_kinase_ATP_BS"/>
</dbReference>
<sequence length="1245" mass="136635">MTIITACTICGAKYNVSASFAGKSAKCKKCGTMFRIEKAGEQRAVDLSAASVSSASLMNRRSSHDWNIGDVVLDLYEITGFLGEGGMGKVYKVRHRGWNVDLAVKSPKPSELARSGGSKGFQEEAETWVNLGLHPHIVSCYYVRELDSIPRVFAEYVNGGNLNDWIHDGKLTELDKIIDISIQIAWGLHYAHVKGLVHRDMKPANIMITSEGIAKVTDFGLAKAVASHSGRVVEDETNRSIQSDQSGQSGQSGMTPAFCSPEQANKGNLSLKTDIWSWAVSILVMFTGEVTWPSGTVAAEALAYHVENQDSSPHTSLPPMPPQIAKLLRSCLNINPLQRPESMEQIANTLIGIYQEITSTPYPRQMPQANSATADSLNNRAVSLLDLGRDEEAEKLWQEAIKIQPHHPQSSYNLGLINWRNAKTTDDMLIRELEEVQRSHREDWMPEYLLALAHIERNDCLSAIKYLENIIAAYGNIEEAAAALTLAREELPTSRRLSETFAGHLAQVTSVSLSHDGRLALTGSMDKKIRLWDTAIGQCIKTLSGHTGAVLAVSMTSDGRFAISGSADKTVRMWNISTGSTLYNFRGHAGDVTAVYLSPDGKYPVSGSADETIKLWDTNSGNYLRSFAGHRGVITSVTVTNDGQQVVSSSLDGTVRIWNIQSLKCLHVFKEHTAAVNSACLSKDGVYLITACADNMLRLWDFRTRHYQKPLTGHAEPVQSVVLSWNSRYALSGGQDKTVRLWDLSSGRCLRTFEGHQTPVSSVHMSVNGKHFASNGMGNDMLFWDLQSEKEVYRAPMMLSLVLKSETAFSAMAAYSSELSLAKESLQSGDYVKAAGHIRKARSQKGYSRTVEAVDMWTRLYSVFPHKNLAGAWEAFTYTGHDNAVTSVCIDDANHFILSGSMDKTLRLREVESKNAALAFKGHFEGVKAVSLSADGSYALSGGQDKTVRLWETSKGRLLKTLKGHDGRVNAVCITADGKLAVSGSDDKTVKVWDLYSGSCLKTFKEHSAPVRTVALSLDNRMLLSGGEDCVIKQCEMTTVEFIGLLGTFSGHSAPINCVAISLNGRYAVTGSDDKTVKIWDIATGRSIRDLEGHTARVTSVAFTSDAQHVISGSFDSTFRIWEAATGQCLRIFKGHVVGVNAVAISMDGRYAISAYDDSTIKVWALDWELIVRNEQQWDANATALLEKFIVAHTPYVQGTLTRRGSTDWSESDLEKLIFTLGCSGYGRIDSKYIRKELEKLTGKR</sequence>
<keyword evidence="5 8" id="KW-0067">ATP-binding</keyword>
<dbReference type="Gene3D" id="2.130.10.10">
    <property type="entry name" value="YVTN repeat-like/Quinoprotein amine dehydrogenase"/>
    <property type="match status" value="4"/>
</dbReference>
<dbReference type="InterPro" id="IPR000719">
    <property type="entry name" value="Prot_kinase_dom"/>
</dbReference>
<reference evidence="11 12" key="1">
    <citation type="submission" date="2015-11" db="EMBL/GenBank/DDBJ databases">
        <authorList>
            <person name="Lin W."/>
        </authorList>
    </citation>
    <scope>NUCLEOTIDE SEQUENCE [LARGE SCALE GENOMIC DNA]</scope>
    <source>
        <strain evidence="11 12">HCH-1</strain>
    </source>
</reference>
<dbReference type="SMART" id="SM00220">
    <property type="entry name" value="S_TKc"/>
    <property type="match status" value="1"/>
</dbReference>
<feature type="repeat" description="WD" evidence="6">
    <location>
        <begin position="878"/>
        <end position="919"/>
    </location>
</feature>
<evidence type="ECO:0000256" key="5">
    <source>
        <dbReference type="ARBA" id="ARBA00022840"/>
    </source>
</evidence>
<dbReference type="InterPro" id="IPR013105">
    <property type="entry name" value="TPR_2"/>
</dbReference>
<dbReference type="SUPFAM" id="SSF48452">
    <property type="entry name" value="TPR-like"/>
    <property type="match status" value="1"/>
</dbReference>